<comment type="caution">
    <text evidence="2">The sequence shown here is derived from an EMBL/GenBank/DDBJ whole genome shotgun (WGS) entry which is preliminary data.</text>
</comment>
<sequence>MSLTTMAINDRRTSPLSALKSHAMSVTTTQTPDEDYLRNQISSDASNHNANKRQMKIIPALRSHAMSVPMTPVNAR</sequence>
<protein>
    <submittedName>
        <fullName evidence="2">Uncharacterized protein</fullName>
    </submittedName>
</protein>
<feature type="region of interest" description="Disordered" evidence="1">
    <location>
        <begin position="1"/>
        <end position="33"/>
    </location>
</feature>
<evidence type="ECO:0000256" key="1">
    <source>
        <dbReference type="SAM" id="MobiDB-lite"/>
    </source>
</evidence>
<organism evidence="2 3">
    <name type="scientific">Batillaria attramentaria</name>
    <dbReference type="NCBI Taxonomy" id="370345"/>
    <lineage>
        <taxon>Eukaryota</taxon>
        <taxon>Metazoa</taxon>
        <taxon>Spiralia</taxon>
        <taxon>Lophotrochozoa</taxon>
        <taxon>Mollusca</taxon>
        <taxon>Gastropoda</taxon>
        <taxon>Caenogastropoda</taxon>
        <taxon>Sorbeoconcha</taxon>
        <taxon>Cerithioidea</taxon>
        <taxon>Batillariidae</taxon>
        <taxon>Batillaria</taxon>
    </lineage>
</organism>
<evidence type="ECO:0000313" key="3">
    <source>
        <dbReference type="Proteomes" id="UP001519460"/>
    </source>
</evidence>
<accession>A0ABD0L9A5</accession>
<dbReference type="EMBL" id="JACVVK020000069">
    <property type="protein sequence ID" value="KAK7496139.1"/>
    <property type="molecule type" value="Genomic_DNA"/>
</dbReference>
<evidence type="ECO:0000313" key="2">
    <source>
        <dbReference type="EMBL" id="KAK7496139.1"/>
    </source>
</evidence>
<proteinExistence type="predicted"/>
<keyword evidence="3" id="KW-1185">Reference proteome</keyword>
<name>A0ABD0L9A5_9CAEN</name>
<dbReference type="AlphaFoldDB" id="A0ABD0L9A5"/>
<reference evidence="2 3" key="1">
    <citation type="journal article" date="2023" name="Sci. Data">
        <title>Genome assembly of the Korean intertidal mud-creeper Batillaria attramentaria.</title>
        <authorList>
            <person name="Patra A.K."/>
            <person name="Ho P.T."/>
            <person name="Jun S."/>
            <person name="Lee S.J."/>
            <person name="Kim Y."/>
            <person name="Won Y.J."/>
        </authorList>
    </citation>
    <scope>NUCLEOTIDE SEQUENCE [LARGE SCALE GENOMIC DNA]</scope>
    <source>
        <strain evidence="2">Wonlab-2016</strain>
    </source>
</reference>
<dbReference type="Proteomes" id="UP001519460">
    <property type="component" value="Unassembled WGS sequence"/>
</dbReference>
<gene>
    <name evidence="2" type="ORF">BaRGS_00012549</name>
</gene>